<organism evidence="2 3">
    <name type="scientific">Portibacter lacus</name>
    <dbReference type="NCBI Taxonomy" id="1099794"/>
    <lineage>
        <taxon>Bacteria</taxon>
        <taxon>Pseudomonadati</taxon>
        <taxon>Bacteroidota</taxon>
        <taxon>Saprospiria</taxon>
        <taxon>Saprospirales</taxon>
        <taxon>Haliscomenobacteraceae</taxon>
        <taxon>Portibacter</taxon>
    </lineage>
</organism>
<dbReference type="Pfam" id="PF16261">
    <property type="entry name" value="DUF4915"/>
    <property type="match status" value="1"/>
</dbReference>
<dbReference type="EMBL" id="BSOH01000007">
    <property type="protein sequence ID" value="GLR16690.1"/>
    <property type="molecule type" value="Genomic_DNA"/>
</dbReference>
<dbReference type="AlphaFoldDB" id="A0AA37SMY3"/>
<reference evidence="2" key="1">
    <citation type="journal article" date="2014" name="Int. J. Syst. Evol. Microbiol.">
        <title>Complete genome sequence of Corynebacterium casei LMG S-19264T (=DSM 44701T), isolated from a smear-ripened cheese.</title>
        <authorList>
            <consortium name="US DOE Joint Genome Institute (JGI-PGF)"/>
            <person name="Walter F."/>
            <person name="Albersmeier A."/>
            <person name="Kalinowski J."/>
            <person name="Ruckert C."/>
        </authorList>
    </citation>
    <scope>NUCLEOTIDE SEQUENCE</scope>
    <source>
        <strain evidence="2">NBRC 108769</strain>
    </source>
</reference>
<proteinExistence type="predicted"/>
<comment type="caution">
    <text evidence="2">The sequence shown here is derived from an EMBL/GenBank/DDBJ whole genome shotgun (WGS) entry which is preliminary data.</text>
</comment>
<dbReference type="NCBIfam" id="TIGR03032">
    <property type="entry name" value="TIGR03032 family protein"/>
    <property type="match status" value="1"/>
</dbReference>
<dbReference type="SUPFAM" id="SSF63825">
    <property type="entry name" value="YWTD domain"/>
    <property type="match status" value="1"/>
</dbReference>
<evidence type="ECO:0000313" key="2">
    <source>
        <dbReference type="EMBL" id="GLR16690.1"/>
    </source>
</evidence>
<feature type="domain" description="Conserved hypothetical protein CHP03032" evidence="1">
    <location>
        <begin position="15"/>
        <end position="330"/>
    </location>
</feature>
<accession>A0AA37SMY3</accession>
<sequence>MSESLTPFSCVFKPSIPELLQELQCTIAISTYQAGKIIFISASDQNKLVQLPRNFDKAMGISIHEDKLALAVRDKVHLFANSSQLAAKYPIQENKYDALYMPRKTYYTGKVDIHDIHIGKKDIFCVNTSFSCVAKMSDTYSWEPIWKPEQITALASEDRCHLNGLIVDENDELDMVTALGNGDSFQSWRKNIPNGGMLYDVKNGKTLLSNLRMPHSPRKYANRYFLLESAEGLVQEFDQKTNKLITIKKLPAFVRGLAIYKDFLFVGKSKIRTTSSIFGKLEIAKHDIKPGITIIHLPSQAVVGEINYLNSLEEIYDVQIIPNLTRPNIINPESDIAFKGISIPNSTFWSK</sequence>
<reference evidence="2" key="2">
    <citation type="submission" date="2023-01" db="EMBL/GenBank/DDBJ databases">
        <title>Draft genome sequence of Portibacter lacus strain NBRC 108769.</title>
        <authorList>
            <person name="Sun Q."/>
            <person name="Mori K."/>
        </authorList>
    </citation>
    <scope>NUCLEOTIDE SEQUENCE</scope>
    <source>
        <strain evidence="2">NBRC 108769</strain>
    </source>
</reference>
<gene>
    <name evidence="2" type="ORF">GCM10007940_13050</name>
</gene>
<name>A0AA37SMY3_9BACT</name>
<dbReference type="InterPro" id="IPR017481">
    <property type="entry name" value="CHP03032"/>
</dbReference>
<dbReference type="RefSeq" id="WP_235291120.1">
    <property type="nucleotide sequence ID" value="NZ_BSOH01000007.1"/>
</dbReference>
<evidence type="ECO:0000313" key="3">
    <source>
        <dbReference type="Proteomes" id="UP001156666"/>
    </source>
</evidence>
<protein>
    <submittedName>
        <fullName evidence="2">TIGR03032 family protein</fullName>
    </submittedName>
</protein>
<keyword evidence="3" id="KW-1185">Reference proteome</keyword>
<dbReference type="Proteomes" id="UP001156666">
    <property type="component" value="Unassembled WGS sequence"/>
</dbReference>
<evidence type="ECO:0000259" key="1">
    <source>
        <dbReference type="Pfam" id="PF16261"/>
    </source>
</evidence>